<evidence type="ECO:0000313" key="1">
    <source>
        <dbReference type="EMBL" id="GIM07776.1"/>
    </source>
</evidence>
<gene>
    <name evidence="1" type="ORF">Vretimale_11852</name>
</gene>
<proteinExistence type="predicted"/>
<reference evidence="1" key="1">
    <citation type="journal article" date="2021" name="Proc. Natl. Acad. Sci. U.S.A.">
        <title>Three genomes in the algal genus Volvox reveal the fate of a haploid sex-determining region after a transition to homothallism.</title>
        <authorList>
            <person name="Yamamoto K."/>
            <person name="Hamaji T."/>
            <person name="Kawai-Toyooka H."/>
            <person name="Matsuzaki R."/>
            <person name="Takahashi F."/>
            <person name="Nishimura Y."/>
            <person name="Kawachi M."/>
            <person name="Noguchi H."/>
            <person name="Minakuchi Y."/>
            <person name="Umen J.G."/>
            <person name="Toyoda A."/>
            <person name="Nozaki H."/>
        </authorList>
    </citation>
    <scope>NUCLEOTIDE SEQUENCE</scope>
    <source>
        <strain evidence="1">NIES-3785</strain>
    </source>
</reference>
<comment type="caution">
    <text evidence="1">The sequence shown here is derived from an EMBL/GenBank/DDBJ whole genome shotgun (WGS) entry which is preliminary data.</text>
</comment>
<sequence length="119" mass="12344">APCSSLHTALYTAVNPAASAPPIGISSPVELHPKAAASCPASPPAPLPQYLRMLSRSTRCETPDPQDADTDDDDGVVVKLGVSSNLVRDPAERIRWLPPGPVGGLFGQLVIPPIARCDG</sequence>
<evidence type="ECO:0000313" key="2">
    <source>
        <dbReference type="Proteomes" id="UP000722791"/>
    </source>
</evidence>
<protein>
    <submittedName>
        <fullName evidence="1">Uncharacterized protein</fullName>
    </submittedName>
</protein>
<feature type="non-terminal residue" evidence="1">
    <location>
        <position position="1"/>
    </location>
</feature>
<dbReference type="EMBL" id="BNCQ01000025">
    <property type="protein sequence ID" value="GIM07776.1"/>
    <property type="molecule type" value="Genomic_DNA"/>
</dbReference>
<dbReference type="AlphaFoldDB" id="A0A8J4LRC1"/>
<name>A0A8J4LRC1_9CHLO</name>
<organism evidence="1 2">
    <name type="scientific">Volvox reticuliferus</name>
    <dbReference type="NCBI Taxonomy" id="1737510"/>
    <lineage>
        <taxon>Eukaryota</taxon>
        <taxon>Viridiplantae</taxon>
        <taxon>Chlorophyta</taxon>
        <taxon>core chlorophytes</taxon>
        <taxon>Chlorophyceae</taxon>
        <taxon>CS clade</taxon>
        <taxon>Chlamydomonadales</taxon>
        <taxon>Volvocaceae</taxon>
        <taxon>Volvox</taxon>
    </lineage>
</organism>
<accession>A0A8J4LRC1</accession>
<dbReference type="Proteomes" id="UP000722791">
    <property type="component" value="Unassembled WGS sequence"/>
</dbReference>